<dbReference type="EMBL" id="JAGVWF010000002">
    <property type="protein sequence ID" value="MBS3058822.1"/>
    <property type="molecule type" value="Genomic_DNA"/>
</dbReference>
<sequence>MKFFKYAFGLIGCNIYRLARVFPNNDPIMGIMLPFARKDKWWKAPAFAFLTMFSFDLVTSGIGLWTWVTAITYALLGAAFHFYFRFKEKVSIKTYLGAGALGVLAFDFVTGVLLGPALFGMPIEMAFLGQIPFTIMHLMSVSALIIVVTPYLDKDAENVPVIVLKKSVQAIGQLFKLRV</sequence>
<evidence type="ECO:0000256" key="1">
    <source>
        <dbReference type="SAM" id="Phobius"/>
    </source>
</evidence>
<reference evidence="3" key="2">
    <citation type="submission" date="2021-03" db="EMBL/GenBank/DDBJ databases">
        <authorList>
            <person name="Jaffe A."/>
        </authorList>
    </citation>
    <scope>NUCLEOTIDE SEQUENCE</scope>
    <source>
        <strain evidence="3">RIFCSPHIGHO2_01_FULL_GW2011_AR10_43_9</strain>
    </source>
</reference>
<dbReference type="EMBL" id="DUFG01000018">
    <property type="protein sequence ID" value="HIH08445.1"/>
    <property type="molecule type" value="Genomic_DNA"/>
</dbReference>
<protein>
    <recommendedName>
        <fullName evidence="5">ECF transporter S component</fullName>
    </recommendedName>
</protein>
<dbReference type="Gene3D" id="1.10.1760.20">
    <property type="match status" value="1"/>
</dbReference>
<accession>A0A7J4IW22</accession>
<dbReference type="Proteomes" id="UP000577419">
    <property type="component" value="Unassembled WGS sequence"/>
</dbReference>
<gene>
    <name evidence="2" type="ORF">HA237_03675</name>
    <name evidence="3" type="ORF">J4224_00150</name>
</gene>
<name>A0A7J4IW22_9ARCH</name>
<evidence type="ECO:0008006" key="5">
    <source>
        <dbReference type="Google" id="ProtNLM"/>
    </source>
</evidence>
<comment type="caution">
    <text evidence="2">The sequence shown here is derived from an EMBL/GenBank/DDBJ whole genome shotgun (WGS) entry which is preliminary data.</text>
</comment>
<keyword evidence="1" id="KW-1133">Transmembrane helix</keyword>
<evidence type="ECO:0000313" key="4">
    <source>
        <dbReference type="Proteomes" id="UP000577419"/>
    </source>
</evidence>
<evidence type="ECO:0000313" key="3">
    <source>
        <dbReference type="EMBL" id="MBS3058822.1"/>
    </source>
</evidence>
<proteinExistence type="predicted"/>
<evidence type="ECO:0000313" key="2">
    <source>
        <dbReference type="EMBL" id="HIH08445.1"/>
    </source>
</evidence>
<dbReference type="AlphaFoldDB" id="A0A7J4IW22"/>
<keyword evidence="1" id="KW-0812">Transmembrane</keyword>
<reference evidence="3" key="3">
    <citation type="submission" date="2021-05" db="EMBL/GenBank/DDBJ databases">
        <title>Protein family content uncovers lineage relationships and bacterial pathway maintenance mechanisms in DPANN archaea.</title>
        <authorList>
            <person name="Castelle C.J."/>
            <person name="Meheust R."/>
            <person name="Jaffe A.L."/>
            <person name="Seitz K."/>
            <person name="Gong X."/>
            <person name="Baker B.J."/>
            <person name="Banfield J.F."/>
        </authorList>
    </citation>
    <scope>NUCLEOTIDE SEQUENCE</scope>
    <source>
        <strain evidence="3">RIFCSPHIGHO2_01_FULL_GW2011_AR10_43_9</strain>
    </source>
</reference>
<feature type="transmembrane region" description="Helical" evidence="1">
    <location>
        <begin position="131"/>
        <end position="152"/>
    </location>
</feature>
<feature type="transmembrane region" description="Helical" evidence="1">
    <location>
        <begin position="64"/>
        <end position="84"/>
    </location>
</feature>
<reference evidence="2" key="1">
    <citation type="journal article" date="2020" name="bioRxiv">
        <title>A rank-normalized archaeal taxonomy based on genome phylogeny resolves widespread incomplete and uneven classifications.</title>
        <authorList>
            <person name="Rinke C."/>
            <person name="Chuvochina M."/>
            <person name="Mussig A.J."/>
            <person name="Chaumeil P.-A."/>
            <person name="Waite D.W."/>
            <person name="Whitman W.B."/>
            <person name="Parks D.H."/>
            <person name="Hugenholtz P."/>
        </authorList>
    </citation>
    <scope>NUCLEOTIDE SEQUENCE</scope>
    <source>
        <strain evidence="2">UBA10011</strain>
    </source>
</reference>
<keyword evidence="1" id="KW-0472">Membrane</keyword>
<dbReference type="Proteomes" id="UP000683213">
    <property type="component" value="Unassembled WGS sequence"/>
</dbReference>
<organism evidence="2 4">
    <name type="scientific">Candidatus Iainarchaeum sp</name>
    <dbReference type="NCBI Taxonomy" id="3101447"/>
    <lineage>
        <taxon>Archaea</taxon>
        <taxon>Candidatus Iainarchaeota</taxon>
        <taxon>Candidatus Iainarchaeia</taxon>
        <taxon>Candidatus Iainarchaeales</taxon>
        <taxon>Candidatus Iainarchaeaceae</taxon>
        <taxon>Candidatus Iainarchaeum</taxon>
    </lineage>
</organism>
<feature type="transmembrane region" description="Helical" evidence="1">
    <location>
        <begin position="96"/>
        <end position="119"/>
    </location>
</feature>